<dbReference type="AlphaFoldDB" id="X1R3J0"/>
<reference evidence="1" key="1">
    <citation type="journal article" date="2014" name="Front. Microbiol.">
        <title>High frequency of phylogenetically diverse reductive dehalogenase-homologous genes in deep subseafloor sedimentary metagenomes.</title>
        <authorList>
            <person name="Kawai M."/>
            <person name="Futagami T."/>
            <person name="Toyoda A."/>
            <person name="Takaki Y."/>
            <person name="Nishi S."/>
            <person name="Hori S."/>
            <person name="Arai W."/>
            <person name="Tsubouchi T."/>
            <person name="Morono Y."/>
            <person name="Uchiyama I."/>
            <person name="Ito T."/>
            <person name="Fujiyama A."/>
            <person name="Inagaki F."/>
            <person name="Takami H."/>
        </authorList>
    </citation>
    <scope>NUCLEOTIDE SEQUENCE</scope>
    <source>
        <strain evidence="1">Expedition CK06-06</strain>
    </source>
</reference>
<accession>X1R3J0</accession>
<sequence>TGVIEKYKDDNWGENNICLFQAVAYWYLSPGQLDDY</sequence>
<name>X1R3J0_9ZZZZ</name>
<protein>
    <submittedName>
        <fullName evidence="1">Uncharacterized protein</fullName>
    </submittedName>
</protein>
<evidence type="ECO:0000313" key="1">
    <source>
        <dbReference type="EMBL" id="GAI75312.1"/>
    </source>
</evidence>
<proteinExistence type="predicted"/>
<comment type="caution">
    <text evidence="1">The sequence shown here is derived from an EMBL/GenBank/DDBJ whole genome shotgun (WGS) entry which is preliminary data.</text>
</comment>
<organism evidence="1">
    <name type="scientific">marine sediment metagenome</name>
    <dbReference type="NCBI Taxonomy" id="412755"/>
    <lineage>
        <taxon>unclassified sequences</taxon>
        <taxon>metagenomes</taxon>
        <taxon>ecological metagenomes</taxon>
    </lineage>
</organism>
<feature type="non-terminal residue" evidence="1">
    <location>
        <position position="1"/>
    </location>
</feature>
<dbReference type="EMBL" id="BARW01009035">
    <property type="protein sequence ID" value="GAI75312.1"/>
    <property type="molecule type" value="Genomic_DNA"/>
</dbReference>
<gene>
    <name evidence="1" type="ORF">S12H4_18319</name>
</gene>